<feature type="domain" description="Ubiquitin-like protease family profile" evidence="22">
    <location>
        <begin position="153"/>
        <end position="392"/>
    </location>
</feature>
<gene>
    <name evidence="23" type="primary">Tra2b</name>
    <name evidence="23" type="ORF">GTO96_0019272</name>
</gene>
<evidence type="ECO:0000256" key="3">
    <source>
        <dbReference type="ARBA" id="ARBA00010269"/>
    </source>
</evidence>
<evidence type="ECO:0000256" key="10">
    <source>
        <dbReference type="ARBA" id="ARBA00022843"/>
    </source>
</evidence>
<keyword evidence="7" id="KW-0507">mRNA processing</keyword>
<evidence type="ECO:0000256" key="12">
    <source>
        <dbReference type="ARBA" id="ARBA00022990"/>
    </source>
</evidence>
<dbReference type="GO" id="GO:0008380">
    <property type="term" value="P:RNA splicing"/>
    <property type="evidence" value="ECO:0007669"/>
    <property type="project" value="UniProtKB-KW"/>
</dbReference>
<dbReference type="Gene3D" id="1.10.418.20">
    <property type="match status" value="1"/>
</dbReference>
<keyword evidence="4" id="KW-0488">Methylation</keyword>
<dbReference type="EMBL" id="JAATIS010005477">
    <property type="protein sequence ID" value="KAG2459602.1"/>
    <property type="molecule type" value="Genomic_DNA"/>
</dbReference>
<keyword evidence="14" id="KW-0539">Nucleus</keyword>
<evidence type="ECO:0000256" key="17">
    <source>
        <dbReference type="ARBA" id="ARBA00073289"/>
    </source>
</evidence>
<dbReference type="SUPFAM" id="SSF54001">
    <property type="entry name" value="Cysteine proteinases"/>
    <property type="match status" value="1"/>
</dbReference>
<sequence length="392" mass="44989">MLDELSRPHTWGGTRKKYHQQDLAPVQFYQIPAPPPPPPPPPPEPPRIIQHTMPQQPATIIQQLPQQQPLIAQIPPPQPLPPIRSGSIKEATSTASEPDDICLSRPVPHRKIDGHYQSTFEHVSENNPGCEELIRGKRQPEDVDLSAEVEARLRLVDREADDTARKSFLDTSVSSKEIKATEDFPKLTKVINFYMNLLITRSEQEGGLKVYAFNTFFFPKLCAGGYQAVRRWTKGMDIFEKDVIFVPLHLGVHWCLAANPDPNCCLGVFGLSLYTTERDLREVFSKYGPLADVSIVYDQQSRRSRGFAFVYFENKEDSKEAKERANGMELDGRRIRVDFSITKRPHTPTPGIYMGRPTYGGGSRRSRDYYDRSYDRSYDRYDDRDYYSRSYR</sequence>
<dbReference type="SMART" id="SM00360">
    <property type="entry name" value="RRM"/>
    <property type="match status" value="1"/>
</dbReference>
<reference evidence="23 24" key="1">
    <citation type="journal article" date="2021" name="Cell">
        <title>Tracing the genetic footprints of vertebrate landing in non-teleost ray-finned fishes.</title>
        <authorList>
            <person name="Bi X."/>
            <person name="Wang K."/>
            <person name="Yang L."/>
            <person name="Pan H."/>
            <person name="Jiang H."/>
            <person name="Wei Q."/>
            <person name="Fang M."/>
            <person name="Yu H."/>
            <person name="Zhu C."/>
            <person name="Cai Y."/>
            <person name="He Y."/>
            <person name="Gan X."/>
            <person name="Zeng H."/>
            <person name="Yu D."/>
            <person name="Zhu Y."/>
            <person name="Jiang H."/>
            <person name="Qiu Q."/>
            <person name="Yang H."/>
            <person name="Zhang Y.E."/>
            <person name="Wang W."/>
            <person name="Zhu M."/>
            <person name="He S."/>
            <person name="Zhang G."/>
        </authorList>
    </citation>
    <scope>NUCLEOTIDE SEQUENCE [LARGE SCALE GENOMIC DNA]</scope>
    <source>
        <strain evidence="23">Bchr_013</strain>
    </source>
</reference>
<evidence type="ECO:0000313" key="23">
    <source>
        <dbReference type="EMBL" id="KAG2459602.1"/>
    </source>
</evidence>
<keyword evidence="12" id="KW-0007">Acetylation</keyword>
<dbReference type="SUPFAM" id="SSF101447">
    <property type="entry name" value="Formin homology 2 domain (FH2 domain)"/>
    <property type="match status" value="1"/>
</dbReference>
<keyword evidence="5" id="KW-1017">Isopeptide bond</keyword>
<evidence type="ECO:0000256" key="20">
    <source>
        <dbReference type="SAM" id="MobiDB-lite"/>
    </source>
</evidence>
<evidence type="ECO:0000256" key="15">
    <source>
        <dbReference type="ARBA" id="ARBA00056621"/>
    </source>
</evidence>
<accession>A0A8X7X3H4</accession>
<dbReference type="PROSITE" id="PS50102">
    <property type="entry name" value="RRM"/>
    <property type="match status" value="1"/>
</dbReference>
<evidence type="ECO:0000259" key="21">
    <source>
        <dbReference type="PROSITE" id="PS50102"/>
    </source>
</evidence>
<evidence type="ECO:0000256" key="7">
    <source>
        <dbReference type="ARBA" id="ARBA00022664"/>
    </source>
</evidence>
<evidence type="ECO:0000256" key="5">
    <source>
        <dbReference type="ARBA" id="ARBA00022499"/>
    </source>
</evidence>
<organism evidence="23 24">
    <name type="scientific">Polypterus senegalus</name>
    <name type="common">Senegal bichir</name>
    <dbReference type="NCBI Taxonomy" id="55291"/>
    <lineage>
        <taxon>Eukaryota</taxon>
        <taxon>Metazoa</taxon>
        <taxon>Chordata</taxon>
        <taxon>Craniata</taxon>
        <taxon>Vertebrata</taxon>
        <taxon>Euteleostomi</taxon>
        <taxon>Actinopterygii</taxon>
        <taxon>Polypteriformes</taxon>
        <taxon>Polypteridae</taxon>
        <taxon>Polypterus</taxon>
    </lineage>
</organism>
<dbReference type="Pfam" id="PF02902">
    <property type="entry name" value="Peptidase_C48"/>
    <property type="match status" value="1"/>
</dbReference>
<dbReference type="GO" id="GO:0006508">
    <property type="term" value="P:proteolysis"/>
    <property type="evidence" value="ECO:0007669"/>
    <property type="project" value="UniProtKB-KW"/>
</dbReference>
<dbReference type="GO" id="GO:0006397">
    <property type="term" value="P:mRNA processing"/>
    <property type="evidence" value="ECO:0007669"/>
    <property type="project" value="UniProtKB-KW"/>
</dbReference>
<evidence type="ECO:0000256" key="18">
    <source>
        <dbReference type="ARBA" id="ARBA00077153"/>
    </source>
</evidence>
<keyword evidence="8" id="KW-0645">Protease</keyword>
<dbReference type="InterPro" id="IPR003653">
    <property type="entry name" value="Peptidase_C48_C"/>
</dbReference>
<evidence type="ECO:0000256" key="16">
    <source>
        <dbReference type="ARBA" id="ARBA00065043"/>
    </source>
</evidence>
<feature type="compositionally biased region" description="Pro residues" evidence="20">
    <location>
        <begin position="32"/>
        <end position="46"/>
    </location>
</feature>
<dbReference type="InterPro" id="IPR050441">
    <property type="entry name" value="RBM"/>
</dbReference>
<comment type="similarity">
    <text evidence="3">Belongs to the splicing factor SR family.</text>
</comment>
<keyword evidence="10" id="KW-0832">Ubl conjugation</keyword>
<dbReference type="PANTHER" id="PTHR48034">
    <property type="entry name" value="TRANSFORMER-2 SEX-DETERMINING PROTEIN-RELATED"/>
    <property type="match status" value="1"/>
</dbReference>
<keyword evidence="13" id="KW-0508">mRNA splicing</keyword>
<comment type="subunit">
    <text evidence="16">Binds to A3 enhancer proteins SRp75, SRp55, SRp40 and SRp30. Interacts with ILDR1 (via C-terminus) and ILDR2.</text>
</comment>
<evidence type="ECO:0000256" key="6">
    <source>
        <dbReference type="ARBA" id="ARBA00022553"/>
    </source>
</evidence>
<dbReference type="GO" id="GO:0005634">
    <property type="term" value="C:nucleus"/>
    <property type="evidence" value="ECO:0007669"/>
    <property type="project" value="UniProtKB-SubCell"/>
</dbReference>
<evidence type="ECO:0000256" key="4">
    <source>
        <dbReference type="ARBA" id="ARBA00022481"/>
    </source>
</evidence>
<comment type="function">
    <text evidence="15">Sequence-specific RNA-binding protein which participates in the control of pre-mRNA splicing.</text>
</comment>
<evidence type="ECO:0000259" key="22">
    <source>
        <dbReference type="PROSITE" id="PS50600"/>
    </source>
</evidence>
<proteinExistence type="inferred from homology"/>
<name>A0A8X7X3H4_POLSE</name>
<comment type="similarity">
    <text evidence="2">Belongs to the peptidase C48 family.</text>
</comment>
<dbReference type="InterPro" id="IPR035979">
    <property type="entry name" value="RBD_domain_sf"/>
</dbReference>
<evidence type="ECO:0000256" key="9">
    <source>
        <dbReference type="ARBA" id="ARBA00022801"/>
    </source>
</evidence>
<feature type="region of interest" description="Disordered" evidence="20">
    <location>
        <begin position="1"/>
        <end position="58"/>
    </location>
</feature>
<keyword evidence="6" id="KW-0597">Phosphoprotein</keyword>
<keyword evidence="9" id="KW-0378">Hydrolase</keyword>
<keyword evidence="24" id="KW-1185">Reference proteome</keyword>
<comment type="caution">
    <text evidence="23">The sequence shown here is derived from an EMBL/GenBank/DDBJ whole genome shotgun (WGS) entry which is preliminary data.</text>
</comment>
<dbReference type="InterPro" id="IPR000504">
    <property type="entry name" value="RRM_dom"/>
</dbReference>
<dbReference type="AlphaFoldDB" id="A0A8X7X3H4"/>
<feature type="region of interest" description="Disordered" evidence="20">
    <location>
        <begin position="343"/>
        <end position="368"/>
    </location>
</feature>
<evidence type="ECO:0000256" key="8">
    <source>
        <dbReference type="ARBA" id="ARBA00022670"/>
    </source>
</evidence>
<protein>
    <recommendedName>
        <fullName evidence="17">Transformer-2 protein homolog alpha</fullName>
    </recommendedName>
    <alternativeName>
        <fullName evidence="18">Transformer-2 protein homolog A</fullName>
    </alternativeName>
</protein>
<feature type="domain" description="RRM" evidence="21">
    <location>
        <begin position="264"/>
        <end position="342"/>
    </location>
</feature>
<evidence type="ECO:0000256" key="19">
    <source>
        <dbReference type="PROSITE-ProRule" id="PRU00176"/>
    </source>
</evidence>
<dbReference type="CDD" id="cd12641">
    <property type="entry name" value="RRM_TRA2B"/>
    <property type="match status" value="1"/>
</dbReference>
<dbReference type="GO" id="GO:0003723">
    <property type="term" value="F:RNA binding"/>
    <property type="evidence" value="ECO:0007669"/>
    <property type="project" value="UniProtKB-UniRule"/>
</dbReference>
<evidence type="ECO:0000256" key="11">
    <source>
        <dbReference type="ARBA" id="ARBA00022884"/>
    </source>
</evidence>
<evidence type="ECO:0000313" key="24">
    <source>
        <dbReference type="Proteomes" id="UP000886611"/>
    </source>
</evidence>
<keyword evidence="11 19" id="KW-0694">RNA-binding</keyword>
<dbReference type="SUPFAM" id="SSF54928">
    <property type="entry name" value="RNA-binding domain, RBD"/>
    <property type="match status" value="1"/>
</dbReference>
<dbReference type="GO" id="GO:0008234">
    <property type="term" value="F:cysteine-type peptidase activity"/>
    <property type="evidence" value="ECO:0007669"/>
    <property type="project" value="InterPro"/>
</dbReference>
<dbReference type="Gene3D" id="3.30.70.330">
    <property type="match status" value="1"/>
</dbReference>
<dbReference type="Pfam" id="PF00076">
    <property type="entry name" value="RRM_1"/>
    <property type="match status" value="1"/>
</dbReference>
<dbReference type="Proteomes" id="UP000886611">
    <property type="component" value="Unassembled WGS sequence"/>
</dbReference>
<dbReference type="InterPro" id="IPR038765">
    <property type="entry name" value="Papain-like_cys_pep_sf"/>
</dbReference>
<dbReference type="FunFam" id="3.30.70.330:FF:000200">
    <property type="entry name" value="transformer-2 protein homolog alpha"/>
    <property type="match status" value="1"/>
</dbReference>
<evidence type="ECO:0000256" key="1">
    <source>
        <dbReference type="ARBA" id="ARBA00004123"/>
    </source>
</evidence>
<dbReference type="Gene3D" id="3.30.310.130">
    <property type="entry name" value="Ubiquitin-related"/>
    <property type="match status" value="1"/>
</dbReference>
<dbReference type="PROSITE" id="PS50600">
    <property type="entry name" value="ULP_PROTEASE"/>
    <property type="match status" value="1"/>
</dbReference>
<evidence type="ECO:0000256" key="14">
    <source>
        <dbReference type="ARBA" id="ARBA00023242"/>
    </source>
</evidence>
<feature type="non-terminal residue" evidence="23">
    <location>
        <position position="1"/>
    </location>
</feature>
<comment type="subcellular location">
    <subcellularLocation>
        <location evidence="1">Nucleus</location>
    </subcellularLocation>
</comment>
<feature type="non-terminal residue" evidence="23">
    <location>
        <position position="392"/>
    </location>
</feature>
<evidence type="ECO:0000256" key="13">
    <source>
        <dbReference type="ARBA" id="ARBA00023187"/>
    </source>
</evidence>
<dbReference type="InterPro" id="IPR012677">
    <property type="entry name" value="Nucleotide-bd_a/b_plait_sf"/>
</dbReference>
<evidence type="ECO:0000256" key="2">
    <source>
        <dbReference type="ARBA" id="ARBA00005234"/>
    </source>
</evidence>